<accession>A0A9P0F0T0</accession>
<evidence type="ECO:0000313" key="1">
    <source>
        <dbReference type="EMBL" id="CAH0387072.1"/>
    </source>
</evidence>
<protein>
    <submittedName>
        <fullName evidence="1">Uncharacterized protein</fullName>
    </submittedName>
</protein>
<reference evidence="1" key="1">
    <citation type="submission" date="2021-12" db="EMBL/GenBank/DDBJ databases">
        <authorList>
            <person name="King R."/>
        </authorList>
    </citation>
    <scope>NUCLEOTIDE SEQUENCE</scope>
</reference>
<name>A0A9P0F0T0_BEMTA</name>
<feature type="non-terminal residue" evidence="1">
    <location>
        <position position="60"/>
    </location>
</feature>
<dbReference type="EMBL" id="OU963864">
    <property type="protein sequence ID" value="CAH0387072.1"/>
    <property type="molecule type" value="Genomic_DNA"/>
</dbReference>
<gene>
    <name evidence="1" type="ORF">BEMITA_LOCUS6126</name>
</gene>
<keyword evidence="2" id="KW-1185">Reference proteome</keyword>
<dbReference type="AlphaFoldDB" id="A0A9P0F0T0"/>
<proteinExistence type="predicted"/>
<organism evidence="1 2">
    <name type="scientific">Bemisia tabaci</name>
    <name type="common">Sweetpotato whitefly</name>
    <name type="synonym">Aleurodes tabaci</name>
    <dbReference type="NCBI Taxonomy" id="7038"/>
    <lineage>
        <taxon>Eukaryota</taxon>
        <taxon>Metazoa</taxon>
        <taxon>Ecdysozoa</taxon>
        <taxon>Arthropoda</taxon>
        <taxon>Hexapoda</taxon>
        <taxon>Insecta</taxon>
        <taxon>Pterygota</taxon>
        <taxon>Neoptera</taxon>
        <taxon>Paraneoptera</taxon>
        <taxon>Hemiptera</taxon>
        <taxon>Sternorrhyncha</taxon>
        <taxon>Aleyrodoidea</taxon>
        <taxon>Aleyrodidae</taxon>
        <taxon>Aleyrodinae</taxon>
        <taxon>Bemisia</taxon>
    </lineage>
</organism>
<dbReference type="Proteomes" id="UP001152759">
    <property type="component" value="Chromosome 3"/>
</dbReference>
<sequence>MNTSRIASKTVRLAACGQRKTLSAYKTFGILHALRQTQCSLRGAAVEVKIIKLHLSLFFH</sequence>
<evidence type="ECO:0000313" key="2">
    <source>
        <dbReference type="Proteomes" id="UP001152759"/>
    </source>
</evidence>